<dbReference type="Gene3D" id="3.10.20.90">
    <property type="entry name" value="Phosphatidylinositol 3-kinase Catalytic Subunit, Chain A, domain 1"/>
    <property type="match status" value="1"/>
</dbReference>
<dbReference type="GO" id="GO:0031386">
    <property type="term" value="F:protein tag activity"/>
    <property type="evidence" value="ECO:0000318"/>
    <property type="project" value="GO_Central"/>
</dbReference>
<dbReference type="eggNOG" id="ENOG502S1PI">
    <property type="taxonomic scope" value="Eukaryota"/>
</dbReference>
<evidence type="ECO:0000256" key="2">
    <source>
        <dbReference type="ARBA" id="ARBA00022490"/>
    </source>
</evidence>
<dbReference type="InterPro" id="IPR000626">
    <property type="entry name" value="Ubiquitin-like_dom"/>
</dbReference>
<organism evidence="4 5">
    <name type="scientific">Trichomonas vaginalis (strain ATCC PRA-98 / G3)</name>
    <dbReference type="NCBI Taxonomy" id="412133"/>
    <lineage>
        <taxon>Eukaryota</taxon>
        <taxon>Metamonada</taxon>
        <taxon>Parabasalia</taxon>
        <taxon>Trichomonadida</taxon>
        <taxon>Trichomonadidae</taxon>
        <taxon>Trichomonas</taxon>
    </lineage>
</organism>
<evidence type="ECO:0000259" key="3">
    <source>
        <dbReference type="PROSITE" id="PS50053"/>
    </source>
</evidence>
<dbReference type="SUPFAM" id="SSF54236">
    <property type="entry name" value="Ubiquitin-like"/>
    <property type="match status" value="1"/>
</dbReference>
<proteinExistence type="predicted"/>
<dbReference type="PANTHER" id="PTHR10677">
    <property type="entry name" value="UBIQUILIN"/>
    <property type="match status" value="1"/>
</dbReference>
<sequence length="385" mass="44535">MELDWEAIGANISKYIDNEGFLAARTPQEICKILSHAKLSPCEFTTLFTNLSRYHGKANMLTMLLCARTNEFKTKEQAIEVSDTISSILGIRLLDSVFSVFKNNNRETDIRALPQQKEKPNIDTSNQIVVKIITGKIIKFTDIDLKQKVVDFKKLIQERVNICYDQQRLIYCGRILDDEFTLDDYGVHYGSILTLVLKLLGGKPVIYLYPKEEIDAKVNIKINDGEFSFVYPSFDEKNTWNVKALPSGEIIHRGKKMRYLFWETLFYPNLKLDKGFCIKGEESVSFFEDRLKSMNLNDTEICDFITYWSPKLCGYKYVKICFQFQNFDEMCPMNVEPKPDNINRVFFAALPLDNPCDIEPQELPVFKRDGFTVIEWGGTIVTEKL</sequence>
<dbReference type="KEGG" id="tva:4749109"/>
<dbReference type="SMART" id="SM00213">
    <property type="entry name" value="UBQ"/>
    <property type="match status" value="1"/>
</dbReference>
<dbReference type="STRING" id="5722.A2FUK9"/>
<dbReference type="InParanoid" id="A2FUK9"/>
<dbReference type="VEuPathDB" id="TrichDB:TVAG_313030"/>
<dbReference type="VEuPathDB" id="TrichDB:TVAGG3_0045220"/>
<dbReference type="PROSITE" id="PS50053">
    <property type="entry name" value="UBIQUITIN_2"/>
    <property type="match status" value="1"/>
</dbReference>
<dbReference type="RefSeq" id="XP_001304346.1">
    <property type="nucleotide sequence ID" value="XM_001304345.1"/>
</dbReference>
<dbReference type="OrthoDB" id="419317at2759"/>
<dbReference type="AlphaFoldDB" id="A2FUK9"/>
<dbReference type="GO" id="GO:0019941">
    <property type="term" value="P:modification-dependent protein catabolic process"/>
    <property type="evidence" value="ECO:0000318"/>
    <property type="project" value="GO_Central"/>
</dbReference>
<feature type="domain" description="Ubiquitin-like" evidence="3">
    <location>
        <begin position="126"/>
        <end position="202"/>
    </location>
</feature>
<keyword evidence="5" id="KW-1185">Reference proteome</keyword>
<dbReference type="Pfam" id="PF00240">
    <property type="entry name" value="ubiquitin"/>
    <property type="match status" value="1"/>
</dbReference>
<evidence type="ECO:0000313" key="5">
    <source>
        <dbReference type="Proteomes" id="UP000001542"/>
    </source>
</evidence>
<gene>
    <name evidence="4" type="ORF">TVAG_313030</name>
</gene>
<dbReference type="PANTHER" id="PTHR10677:SF16">
    <property type="entry name" value="UBIQUILIN-1"/>
    <property type="match status" value="1"/>
</dbReference>
<dbReference type="Proteomes" id="UP000001542">
    <property type="component" value="Unassembled WGS sequence"/>
</dbReference>
<dbReference type="GO" id="GO:0005737">
    <property type="term" value="C:cytoplasm"/>
    <property type="evidence" value="ECO:0000318"/>
    <property type="project" value="GO_Central"/>
</dbReference>
<keyword evidence="2" id="KW-0963">Cytoplasm</keyword>
<dbReference type="InterPro" id="IPR029071">
    <property type="entry name" value="Ubiquitin-like_domsf"/>
</dbReference>
<reference evidence="4" key="2">
    <citation type="journal article" date="2007" name="Science">
        <title>Draft genome sequence of the sexually transmitted pathogen Trichomonas vaginalis.</title>
        <authorList>
            <person name="Carlton J.M."/>
            <person name="Hirt R.P."/>
            <person name="Silva J.C."/>
            <person name="Delcher A.L."/>
            <person name="Schatz M."/>
            <person name="Zhao Q."/>
            <person name="Wortman J.R."/>
            <person name="Bidwell S.L."/>
            <person name="Alsmark U.C.M."/>
            <person name="Besteiro S."/>
            <person name="Sicheritz-Ponten T."/>
            <person name="Noel C.J."/>
            <person name="Dacks J.B."/>
            <person name="Foster P.G."/>
            <person name="Simillion C."/>
            <person name="Van de Peer Y."/>
            <person name="Miranda-Saavedra D."/>
            <person name="Barton G.J."/>
            <person name="Westrop G.D."/>
            <person name="Mueller S."/>
            <person name="Dessi D."/>
            <person name="Fiori P.L."/>
            <person name="Ren Q."/>
            <person name="Paulsen I."/>
            <person name="Zhang H."/>
            <person name="Bastida-Corcuera F.D."/>
            <person name="Simoes-Barbosa A."/>
            <person name="Brown M.T."/>
            <person name="Hayes R.D."/>
            <person name="Mukherjee M."/>
            <person name="Okumura C.Y."/>
            <person name="Schneider R."/>
            <person name="Smith A.J."/>
            <person name="Vanacova S."/>
            <person name="Villalvazo M."/>
            <person name="Haas B.J."/>
            <person name="Pertea M."/>
            <person name="Feldblyum T.V."/>
            <person name="Utterback T.R."/>
            <person name="Shu C.L."/>
            <person name="Osoegawa K."/>
            <person name="de Jong P.J."/>
            <person name="Hrdy I."/>
            <person name="Horvathova L."/>
            <person name="Zubacova Z."/>
            <person name="Dolezal P."/>
            <person name="Malik S.B."/>
            <person name="Logsdon J.M. Jr."/>
            <person name="Henze K."/>
            <person name="Gupta A."/>
            <person name="Wang C.C."/>
            <person name="Dunne R.L."/>
            <person name="Upcroft J.A."/>
            <person name="Upcroft P."/>
            <person name="White O."/>
            <person name="Salzberg S.L."/>
            <person name="Tang P."/>
            <person name="Chiu C.-H."/>
            <person name="Lee Y.-S."/>
            <person name="Embley T.M."/>
            <person name="Coombs G.H."/>
            <person name="Mottram J.C."/>
            <person name="Tachezy J."/>
            <person name="Fraser-Liggett C.M."/>
            <person name="Johnson P.J."/>
        </authorList>
    </citation>
    <scope>NUCLEOTIDE SEQUENCE [LARGE SCALE GENOMIC DNA]</scope>
    <source>
        <strain evidence="4">G3</strain>
    </source>
</reference>
<dbReference type="GO" id="GO:0005634">
    <property type="term" value="C:nucleus"/>
    <property type="evidence" value="ECO:0000318"/>
    <property type="project" value="GO_Central"/>
</dbReference>
<dbReference type="EMBL" id="DS114037">
    <property type="protein sequence ID" value="EAX91416.1"/>
    <property type="molecule type" value="Genomic_DNA"/>
</dbReference>
<dbReference type="InterPro" id="IPR015496">
    <property type="entry name" value="Ubiquilin"/>
</dbReference>
<comment type="subcellular location">
    <subcellularLocation>
        <location evidence="1">Cytoplasm</location>
    </subcellularLocation>
</comment>
<dbReference type="GO" id="GO:0031625">
    <property type="term" value="F:ubiquitin protein ligase binding"/>
    <property type="evidence" value="ECO:0000318"/>
    <property type="project" value="GO_Central"/>
</dbReference>
<accession>A2FUK9</accession>
<name>A2FUK9_TRIV3</name>
<dbReference type="SMR" id="A2FUK9"/>
<dbReference type="GO" id="GO:0016567">
    <property type="term" value="P:protein ubiquitination"/>
    <property type="evidence" value="ECO:0000318"/>
    <property type="project" value="GO_Central"/>
</dbReference>
<protein>
    <submittedName>
        <fullName evidence="4">Ubiquitin family protein</fullName>
    </submittedName>
</protein>
<reference evidence="4" key="1">
    <citation type="submission" date="2006-10" db="EMBL/GenBank/DDBJ databases">
        <authorList>
            <person name="Amadeo P."/>
            <person name="Zhao Q."/>
            <person name="Wortman J."/>
            <person name="Fraser-Liggett C."/>
            <person name="Carlton J."/>
        </authorList>
    </citation>
    <scope>NUCLEOTIDE SEQUENCE</scope>
    <source>
        <strain evidence="4">G3</strain>
    </source>
</reference>
<evidence type="ECO:0000313" key="4">
    <source>
        <dbReference type="EMBL" id="EAX91416.1"/>
    </source>
</evidence>
<evidence type="ECO:0000256" key="1">
    <source>
        <dbReference type="ARBA" id="ARBA00004496"/>
    </source>
</evidence>